<dbReference type="InterPro" id="IPR024735">
    <property type="entry name" value="TcpC"/>
</dbReference>
<name>A0A318HDF1_9MYCO</name>
<keyword evidence="2" id="KW-1185">Reference proteome</keyword>
<reference evidence="2" key="1">
    <citation type="submission" date="2018-05" db="EMBL/GenBank/DDBJ databases">
        <authorList>
            <person name="Deangelis K."/>
            <person name="Huntemann M."/>
            <person name="Clum A."/>
            <person name="Pillay M."/>
            <person name="Palaniappan K."/>
            <person name="Varghese N."/>
            <person name="Mikhailova N."/>
            <person name="Stamatis D."/>
            <person name="Reddy T."/>
            <person name="Daum C."/>
            <person name="Shapiro N."/>
            <person name="Ivanova N."/>
            <person name="Kyrpides N."/>
            <person name="Woyke T."/>
        </authorList>
    </citation>
    <scope>NUCLEOTIDE SEQUENCE [LARGE SCALE GENOMIC DNA]</scope>
    <source>
        <strain evidence="2">GAS496</strain>
    </source>
</reference>
<dbReference type="RefSeq" id="WP_110317983.1">
    <property type="nucleotide sequence ID" value="NZ_QJJU01000014.1"/>
</dbReference>
<dbReference type="OrthoDB" id="4545310at2"/>
<protein>
    <submittedName>
        <fullName evidence="1">Conjugative transposon protein TcpC</fullName>
    </submittedName>
</protein>
<dbReference type="EMBL" id="QJJU01000014">
    <property type="protein sequence ID" value="PXX06380.1"/>
    <property type="molecule type" value="Genomic_DNA"/>
</dbReference>
<comment type="caution">
    <text evidence="1">The sequence shown here is derived from an EMBL/GenBank/DDBJ whole genome shotgun (WGS) entry which is preliminary data.</text>
</comment>
<accession>A0A318HDF1</accession>
<dbReference type="Pfam" id="PF12642">
    <property type="entry name" value="TpcC"/>
    <property type="match status" value="1"/>
</dbReference>
<reference evidence="1 2" key="2">
    <citation type="submission" date="2018-06" db="EMBL/GenBank/DDBJ databases">
        <title>Sequencing of bacterial isolates from soil warming experiment in Harvard Forest, Massachusetts, USA.</title>
        <authorList>
            <person name="Deangelis K.PhD."/>
        </authorList>
    </citation>
    <scope>NUCLEOTIDE SEQUENCE [LARGE SCALE GENOMIC DNA]</scope>
    <source>
        <strain evidence="1 2">GAS496</strain>
    </source>
</reference>
<organism evidence="1 2">
    <name type="scientific">Mycolicibacterium moriokaense</name>
    <dbReference type="NCBI Taxonomy" id="39691"/>
    <lineage>
        <taxon>Bacteria</taxon>
        <taxon>Bacillati</taxon>
        <taxon>Actinomycetota</taxon>
        <taxon>Actinomycetes</taxon>
        <taxon>Mycobacteriales</taxon>
        <taxon>Mycobacteriaceae</taxon>
        <taxon>Mycolicibacterium</taxon>
    </lineage>
</organism>
<gene>
    <name evidence="1" type="ORF">C8E89_114153</name>
</gene>
<evidence type="ECO:0000313" key="1">
    <source>
        <dbReference type="EMBL" id="PXX06380.1"/>
    </source>
</evidence>
<dbReference type="AlphaFoldDB" id="A0A318HDF1"/>
<proteinExistence type="predicted"/>
<dbReference type="Proteomes" id="UP000247781">
    <property type="component" value="Unassembled WGS sequence"/>
</dbReference>
<sequence>MALSRIWENRLQRWRGHARGAATVALAAAALLGAAAGCRVFLAPERPNIAGIAQRVGNQADQVGAFASDFIVTWLTATTAQRAALQRFISLPDPALTLPSTPAAVVTAPQVVSIIHTGTAGDADVFAATVSVTERPYASAQSTRAFYRVPVGMWNYQPRALTLPARINGPGPGADFRTAYPQGLSVDSPVYALVRGFLSTYLTSTTGLDRYVLADAGLSPVAGYQSATVATLSADRPVPQNAAPDAQVHVLATVVVQTAQFATVTLVYPLTVENSGGTWMVAGIDLTPAIGEDPEPVGTPHN</sequence>
<evidence type="ECO:0000313" key="2">
    <source>
        <dbReference type="Proteomes" id="UP000247781"/>
    </source>
</evidence>